<evidence type="ECO:0000313" key="2">
    <source>
        <dbReference type="Proteomes" id="UP000703269"/>
    </source>
</evidence>
<keyword evidence="2" id="KW-1185">Reference proteome</keyword>
<organism evidence="1 2">
    <name type="scientific">Phanerochaete sordida</name>
    <dbReference type="NCBI Taxonomy" id="48140"/>
    <lineage>
        <taxon>Eukaryota</taxon>
        <taxon>Fungi</taxon>
        <taxon>Dikarya</taxon>
        <taxon>Basidiomycota</taxon>
        <taxon>Agaricomycotina</taxon>
        <taxon>Agaricomycetes</taxon>
        <taxon>Polyporales</taxon>
        <taxon>Phanerochaetaceae</taxon>
        <taxon>Phanerochaete</taxon>
    </lineage>
</organism>
<protein>
    <submittedName>
        <fullName evidence="1">Uncharacterized protein</fullName>
    </submittedName>
</protein>
<sequence length="257" mass="29405">MLSLPGEPTEHIGQAPLVRMPDRAEELRLLLSVIFLHEFLEDLRGRPELAILLEIATKYQASRVRQRAIAMLSLEFPSTLADYDALRSDSEPARQTVCKDEIHFWALTTATIKAARRSHAEQLLPTAYLRAASRSMPDILAHQHALESAELNVLLVGREKVAQLARQEAFYSAFNPPGCGECEWVWRELRNHIEVSANYFDPFYVAAVDSWHRWKADSNCFCIPTHQDHQRKREFTWGEVPAAFGLPDWDKLLEDNS</sequence>
<comment type="caution">
    <text evidence="1">The sequence shown here is derived from an EMBL/GenBank/DDBJ whole genome shotgun (WGS) entry which is preliminary data.</text>
</comment>
<dbReference type="Proteomes" id="UP000703269">
    <property type="component" value="Unassembled WGS sequence"/>
</dbReference>
<gene>
    <name evidence="1" type="ORF">PsYK624_093240</name>
</gene>
<dbReference type="AlphaFoldDB" id="A0A9P3GG92"/>
<evidence type="ECO:0000313" key="1">
    <source>
        <dbReference type="EMBL" id="GJE93165.1"/>
    </source>
</evidence>
<dbReference type="EMBL" id="BPQB01000030">
    <property type="protein sequence ID" value="GJE93165.1"/>
    <property type="molecule type" value="Genomic_DNA"/>
</dbReference>
<reference evidence="1 2" key="1">
    <citation type="submission" date="2021-08" db="EMBL/GenBank/DDBJ databases">
        <title>Draft Genome Sequence of Phanerochaete sordida strain YK-624.</title>
        <authorList>
            <person name="Mori T."/>
            <person name="Dohra H."/>
            <person name="Suzuki T."/>
            <person name="Kawagishi H."/>
            <person name="Hirai H."/>
        </authorList>
    </citation>
    <scope>NUCLEOTIDE SEQUENCE [LARGE SCALE GENOMIC DNA]</scope>
    <source>
        <strain evidence="1 2">YK-624</strain>
    </source>
</reference>
<dbReference type="OrthoDB" id="3218112at2759"/>
<name>A0A9P3GG92_9APHY</name>
<accession>A0A9P3GG92</accession>
<proteinExistence type="predicted"/>